<organism evidence="2 3">
    <name type="scientific">Orlajensenia flava</name>
    <dbReference type="NCBI Taxonomy" id="2565934"/>
    <lineage>
        <taxon>Bacteria</taxon>
        <taxon>Bacillati</taxon>
        <taxon>Actinomycetota</taxon>
        <taxon>Actinomycetes</taxon>
        <taxon>Micrococcales</taxon>
        <taxon>Microbacteriaceae</taxon>
        <taxon>Orlajensenia</taxon>
    </lineage>
</organism>
<keyword evidence="1" id="KW-0472">Membrane</keyword>
<sequence>MTTFISPDASNGRTRRIRGLWLAFAGWTIVPVLIVLVTNSWGQPSIADIERMHLAASIAASIAAVSFVVSAGLVASLASTGPHGRR</sequence>
<evidence type="ECO:0000256" key="1">
    <source>
        <dbReference type="SAM" id="Phobius"/>
    </source>
</evidence>
<evidence type="ECO:0000313" key="2">
    <source>
        <dbReference type="EMBL" id="THG34444.1"/>
    </source>
</evidence>
<gene>
    <name evidence="2" type="ORF">E6C70_09265</name>
</gene>
<evidence type="ECO:0000313" key="3">
    <source>
        <dbReference type="Proteomes" id="UP000307380"/>
    </source>
</evidence>
<keyword evidence="1" id="KW-1133">Transmembrane helix</keyword>
<keyword evidence="1" id="KW-0812">Transmembrane</keyword>
<feature type="transmembrane region" description="Helical" evidence="1">
    <location>
        <begin position="20"/>
        <end position="42"/>
    </location>
</feature>
<keyword evidence="3" id="KW-1185">Reference proteome</keyword>
<dbReference type="RefSeq" id="WP_136424242.1">
    <property type="nucleotide sequence ID" value="NZ_SSSN01000005.1"/>
</dbReference>
<reference evidence="2 3" key="1">
    <citation type="submission" date="2019-04" db="EMBL/GenBank/DDBJ databases">
        <authorList>
            <person name="Jiang L."/>
        </authorList>
    </citation>
    <scope>NUCLEOTIDE SEQUENCE [LARGE SCALE GENOMIC DNA]</scope>
    <source>
        <strain evidence="2 3">YIM 131861</strain>
    </source>
</reference>
<protein>
    <submittedName>
        <fullName evidence="2">Uncharacterized protein</fullName>
    </submittedName>
</protein>
<feature type="transmembrane region" description="Helical" evidence="1">
    <location>
        <begin position="54"/>
        <end position="78"/>
    </location>
</feature>
<proteinExistence type="predicted"/>
<accession>A0A4S4FVB8</accession>
<dbReference type="EMBL" id="SSSN01000005">
    <property type="protein sequence ID" value="THG34444.1"/>
    <property type="molecule type" value="Genomic_DNA"/>
</dbReference>
<dbReference type="Proteomes" id="UP000307380">
    <property type="component" value="Unassembled WGS sequence"/>
</dbReference>
<name>A0A4S4FVB8_9MICO</name>
<comment type="caution">
    <text evidence="2">The sequence shown here is derived from an EMBL/GenBank/DDBJ whole genome shotgun (WGS) entry which is preliminary data.</text>
</comment>
<dbReference type="AlphaFoldDB" id="A0A4S4FVB8"/>